<proteinExistence type="inferred from homology"/>
<dbReference type="InterPro" id="IPR013324">
    <property type="entry name" value="RNA_pol_sigma_r3/r4-like"/>
</dbReference>
<dbReference type="PANTHER" id="PTHR43133:SF8">
    <property type="entry name" value="RNA POLYMERASE SIGMA FACTOR HI_1459-RELATED"/>
    <property type="match status" value="1"/>
</dbReference>
<evidence type="ECO:0000256" key="4">
    <source>
        <dbReference type="ARBA" id="ARBA00023125"/>
    </source>
</evidence>
<evidence type="ECO:0000313" key="7">
    <source>
        <dbReference type="EMBL" id="QCI60235.1"/>
    </source>
</evidence>
<organism evidence="7 8">
    <name type="scientific">Dysosmobacter welbionis</name>
    <dbReference type="NCBI Taxonomy" id="2093857"/>
    <lineage>
        <taxon>Bacteria</taxon>
        <taxon>Bacillati</taxon>
        <taxon>Bacillota</taxon>
        <taxon>Clostridia</taxon>
        <taxon>Eubacteriales</taxon>
        <taxon>Oscillospiraceae</taxon>
        <taxon>Dysosmobacter</taxon>
    </lineage>
</organism>
<dbReference type="InterPro" id="IPR036388">
    <property type="entry name" value="WH-like_DNA-bd_sf"/>
</dbReference>
<dbReference type="InterPro" id="IPR007627">
    <property type="entry name" value="RNA_pol_sigma70_r2"/>
</dbReference>
<dbReference type="GeneID" id="89521762"/>
<dbReference type="GO" id="GO:0003677">
    <property type="term" value="F:DNA binding"/>
    <property type="evidence" value="ECO:0007669"/>
    <property type="project" value="UniProtKB-KW"/>
</dbReference>
<dbReference type="GO" id="GO:0016987">
    <property type="term" value="F:sigma factor activity"/>
    <property type="evidence" value="ECO:0007669"/>
    <property type="project" value="UniProtKB-KW"/>
</dbReference>
<keyword evidence="4" id="KW-0238">DNA-binding</keyword>
<evidence type="ECO:0000256" key="2">
    <source>
        <dbReference type="ARBA" id="ARBA00023015"/>
    </source>
</evidence>
<dbReference type="Proteomes" id="UP000298642">
    <property type="component" value="Chromosome"/>
</dbReference>
<dbReference type="InterPro" id="IPR039425">
    <property type="entry name" value="RNA_pol_sigma-70-like"/>
</dbReference>
<dbReference type="Gene3D" id="1.10.10.10">
    <property type="entry name" value="Winged helix-like DNA-binding domain superfamily/Winged helix DNA-binding domain"/>
    <property type="match status" value="1"/>
</dbReference>
<gene>
    <name evidence="7" type="ORF">EIO64_14255</name>
</gene>
<accession>A0A4D7AR74</accession>
<dbReference type="SUPFAM" id="SSF88946">
    <property type="entry name" value="Sigma2 domain of RNA polymerase sigma factors"/>
    <property type="match status" value="1"/>
</dbReference>
<evidence type="ECO:0000256" key="3">
    <source>
        <dbReference type="ARBA" id="ARBA00023082"/>
    </source>
</evidence>
<evidence type="ECO:0000259" key="6">
    <source>
        <dbReference type="Pfam" id="PF04542"/>
    </source>
</evidence>
<sequence length="186" mass="21606">MDDTTIVQLYWDRDERAIPATSGKYGNYCNSIAWNILGNREDAEECVNDTYLCAWTSMPPHRPRVLSAFLGKLTRNLSLNRYKHHIAEKRGGGEAPAVLDEIAELVSDTDNVERAVDRRELVRAIDTFLERLPADKRRIFVCRYWYFDPVSKIASRFGMTENHVSVTLNRLRLKLHNYLQERGFDL</sequence>
<feature type="domain" description="RNA polymerase sigma-70 region 2" evidence="6">
    <location>
        <begin position="31"/>
        <end position="83"/>
    </location>
</feature>
<name>A0A4D7AR74_9FIRM</name>
<evidence type="ECO:0000256" key="1">
    <source>
        <dbReference type="ARBA" id="ARBA00010641"/>
    </source>
</evidence>
<reference evidence="8" key="1">
    <citation type="submission" date="2018-12" db="EMBL/GenBank/DDBJ databases">
        <title>Dusodibacter welbiota gen. nov., sp. nov., isolated from human faeces and emended description of the Oscillibacter genus.</title>
        <authorList>
            <person name="Le Roy T."/>
            <person name="Van der Smissen P."/>
            <person name="Delzenne N."/>
            <person name="Muccioli G."/>
            <person name="Collet J.F."/>
            <person name="Cani P.D."/>
        </authorList>
    </citation>
    <scope>NUCLEOTIDE SEQUENCE [LARGE SCALE GENOMIC DNA]</scope>
    <source>
        <strain evidence="8">J115</strain>
    </source>
</reference>
<dbReference type="PANTHER" id="PTHR43133">
    <property type="entry name" value="RNA POLYMERASE ECF-TYPE SIGMA FACTO"/>
    <property type="match status" value="1"/>
</dbReference>
<keyword evidence="2" id="KW-0805">Transcription regulation</keyword>
<evidence type="ECO:0000256" key="5">
    <source>
        <dbReference type="ARBA" id="ARBA00023163"/>
    </source>
</evidence>
<dbReference type="SUPFAM" id="SSF88659">
    <property type="entry name" value="Sigma3 and sigma4 domains of RNA polymerase sigma factors"/>
    <property type="match status" value="1"/>
</dbReference>
<dbReference type="AlphaFoldDB" id="A0A4D7AR74"/>
<dbReference type="Gene3D" id="1.10.1740.10">
    <property type="match status" value="1"/>
</dbReference>
<keyword evidence="5" id="KW-0804">Transcription</keyword>
<dbReference type="GO" id="GO:0006352">
    <property type="term" value="P:DNA-templated transcription initiation"/>
    <property type="evidence" value="ECO:0007669"/>
    <property type="project" value="InterPro"/>
</dbReference>
<comment type="similarity">
    <text evidence="1">Belongs to the sigma-70 factor family. ECF subfamily.</text>
</comment>
<dbReference type="InterPro" id="IPR013325">
    <property type="entry name" value="RNA_pol_sigma_r2"/>
</dbReference>
<dbReference type="NCBIfam" id="TIGR02937">
    <property type="entry name" value="sigma70-ECF"/>
    <property type="match status" value="1"/>
</dbReference>
<dbReference type="Pfam" id="PF04542">
    <property type="entry name" value="Sigma70_r2"/>
    <property type="match status" value="1"/>
</dbReference>
<keyword evidence="3" id="KW-0731">Sigma factor</keyword>
<dbReference type="EMBL" id="CP034413">
    <property type="protein sequence ID" value="QCI60235.1"/>
    <property type="molecule type" value="Genomic_DNA"/>
</dbReference>
<dbReference type="KEGG" id="obj:EIO64_14255"/>
<dbReference type="InterPro" id="IPR014284">
    <property type="entry name" value="RNA_pol_sigma-70_dom"/>
</dbReference>
<keyword evidence="8" id="KW-1185">Reference proteome</keyword>
<dbReference type="RefSeq" id="WP_025543485.1">
    <property type="nucleotide sequence ID" value="NZ_CP034413.3"/>
</dbReference>
<evidence type="ECO:0000313" key="8">
    <source>
        <dbReference type="Proteomes" id="UP000298642"/>
    </source>
</evidence>
<protein>
    <submittedName>
        <fullName evidence="7">Sigma-70 family RNA polymerase sigma factor</fullName>
    </submittedName>
</protein>